<feature type="chain" id="PRO_5047227080" evidence="1">
    <location>
        <begin position="24"/>
        <end position="177"/>
    </location>
</feature>
<dbReference type="InterPro" id="IPR008503">
    <property type="entry name" value="Asp_endopeptidase"/>
</dbReference>
<feature type="domain" description="Retropepsin-like aspartic endopeptidase" evidence="2">
    <location>
        <begin position="35"/>
        <end position="166"/>
    </location>
</feature>
<dbReference type="InterPro" id="IPR021109">
    <property type="entry name" value="Peptidase_aspartic_dom_sf"/>
</dbReference>
<dbReference type="EMBL" id="JBHUJB010000011">
    <property type="protein sequence ID" value="MFD2157757.1"/>
    <property type="molecule type" value="Genomic_DNA"/>
</dbReference>
<gene>
    <name evidence="3" type="ORF">ACFSW8_02470</name>
</gene>
<dbReference type="RefSeq" id="WP_377089164.1">
    <property type="nucleotide sequence ID" value="NZ_JBHSJL010000014.1"/>
</dbReference>
<accession>A0ABW4Z7G4</accession>
<reference evidence="4" key="1">
    <citation type="journal article" date="2019" name="Int. J. Syst. Evol. Microbiol.">
        <title>The Global Catalogue of Microorganisms (GCM) 10K type strain sequencing project: providing services to taxonomists for standard genome sequencing and annotation.</title>
        <authorList>
            <consortium name="The Broad Institute Genomics Platform"/>
            <consortium name="The Broad Institute Genome Sequencing Center for Infectious Disease"/>
            <person name="Wu L."/>
            <person name="Ma J."/>
        </authorList>
    </citation>
    <scope>NUCLEOTIDE SEQUENCE [LARGE SCALE GENOMIC DNA]</scope>
    <source>
        <strain evidence="4">CCUG 57942</strain>
    </source>
</reference>
<sequence>MIRHRLLSTLFLSGFCIAPPSMAEEVETANEVITMGEVEAIGIVEARWHYPARIDTGATTSSIHAEKVEAFERDGEDWVRFELVNPQEKGKAKVLEKRVVRVAEIKRHGAESQKRYVVKLKARFAGREPVLEFSLADRSGYTYPLLVGRNLLRGAVVVDVSQKEVLKVKPFKKGGKK</sequence>
<dbReference type="PANTHER" id="PTHR38037:SF2">
    <property type="entry name" value="ATP-DEPENDENT ZINC PROTEASE DOMAIN-CONTAINING PROTEIN-RELATED"/>
    <property type="match status" value="1"/>
</dbReference>
<feature type="signal peptide" evidence="1">
    <location>
        <begin position="1"/>
        <end position="23"/>
    </location>
</feature>
<dbReference type="GO" id="GO:0006508">
    <property type="term" value="P:proteolysis"/>
    <property type="evidence" value="ECO:0007669"/>
    <property type="project" value="UniProtKB-KW"/>
</dbReference>
<dbReference type="Gene3D" id="2.40.70.10">
    <property type="entry name" value="Acid Proteases"/>
    <property type="match status" value="1"/>
</dbReference>
<keyword evidence="3" id="KW-0378">Hydrolase</keyword>
<keyword evidence="4" id="KW-1185">Reference proteome</keyword>
<evidence type="ECO:0000256" key="1">
    <source>
        <dbReference type="SAM" id="SignalP"/>
    </source>
</evidence>
<dbReference type="Proteomes" id="UP001597389">
    <property type="component" value="Unassembled WGS sequence"/>
</dbReference>
<evidence type="ECO:0000313" key="3">
    <source>
        <dbReference type="EMBL" id="MFD2157757.1"/>
    </source>
</evidence>
<comment type="caution">
    <text evidence="3">The sequence shown here is derived from an EMBL/GenBank/DDBJ whole genome shotgun (WGS) entry which is preliminary data.</text>
</comment>
<dbReference type="PANTHER" id="PTHR38037">
    <property type="entry name" value="ZN_PROTEASE DOMAIN-CONTAINING PROTEIN"/>
    <property type="match status" value="1"/>
</dbReference>
<evidence type="ECO:0000259" key="2">
    <source>
        <dbReference type="Pfam" id="PF05618"/>
    </source>
</evidence>
<evidence type="ECO:0000313" key="4">
    <source>
        <dbReference type="Proteomes" id="UP001597389"/>
    </source>
</evidence>
<keyword evidence="3" id="KW-0645">Protease</keyword>
<keyword evidence="1" id="KW-0732">Signal</keyword>
<dbReference type="SUPFAM" id="SSF50630">
    <property type="entry name" value="Acid proteases"/>
    <property type="match status" value="1"/>
</dbReference>
<proteinExistence type="predicted"/>
<protein>
    <submittedName>
        <fullName evidence="3">ATP-dependent zinc protease</fullName>
    </submittedName>
</protein>
<name>A0ABW4Z7G4_9BACT</name>
<dbReference type="Pfam" id="PF05618">
    <property type="entry name" value="Zn_protease"/>
    <property type="match status" value="1"/>
</dbReference>
<dbReference type="GO" id="GO:0008233">
    <property type="term" value="F:peptidase activity"/>
    <property type="evidence" value="ECO:0007669"/>
    <property type="project" value="UniProtKB-KW"/>
</dbReference>
<organism evidence="3 4">
    <name type="scientific">Rubritalea tangerina</name>
    <dbReference type="NCBI Taxonomy" id="430798"/>
    <lineage>
        <taxon>Bacteria</taxon>
        <taxon>Pseudomonadati</taxon>
        <taxon>Verrucomicrobiota</taxon>
        <taxon>Verrucomicrobiia</taxon>
        <taxon>Verrucomicrobiales</taxon>
        <taxon>Rubritaleaceae</taxon>
        <taxon>Rubritalea</taxon>
    </lineage>
</organism>